<protein>
    <recommendedName>
        <fullName evidence="8">tRNA(Ile)-lysidine synthase</fullName>
        <ecNumber evidence="8">6.3.4.19</ecNumber>
    </recommendedName>
    <alternativeName>
        <fullName evidence="8">tRNA(Ile)-2-lysyl-cytidine synthase</fullName>
    </alternativeName>
    <alternativeName>
        <fullName evidence="8">tRNA(Ile)-lysidine synthetase</fullName>
    </alternativeName>
</protein>
<dbReference type="Pfam" id="PF09179">
    <property type="entry name" value="TilS"/>
    <property type="match status" value="1"/>
</dbReference>
<dbReference type="InterPro" id="IPR012796">
    <property type="entry name" value="Lysidine-tRNA-synth_C"/>
</dbReference>
<evidence type="ECO:0000256" key="3">
    <source>
        <dbReference type="ARBA" id="ARBA00022598"/>
    </source>
</evidence>
<dbReference type="AlphaFoldDB" id="A0A2Z6EUU5"/>
<keyword evidence="4 8" id="KW-0819">tRNA processing</keyword>
<dbReference type="SUPFAM" id="SSF52402">
    <property type="entry name" value="Adenine nucleotide alpha hydrolases-like"/>
    <property type="match status" value="1"/>
</dbReference>
<dbReference type="CDD" id="cd01992">
    <property type="entry name" value="TilS_N"/>
    <property type="match status" value="1"/>
</dbReference>
<organism evidence="9 10">
    <name type="scientific">Mycoavidus cysteinexigens</name>
    <dbReference type="NCBI Taxonomy" id="1553431"/>
    <lineage>
        <taxon>Bacteria</taxon>
        <taxon>Pseudomonadati</taxon>
        <taxon>Pseudomonadota</taxon>
        <taxon>Betaproteobacteria</taxon>
        <taxon>Burkholderiales</taxon>
        <taxon>Burkholderiaceae</taxon>
        <taxon>Mycoavidus</taxon>
    </lineage>
</organism>
<dbReference type="Gene3D" id="3.40.50.620">
    <property type="entry name" value="HUPs"/>
    <property type="match status" value="1"/>
</dbReference>
<dbReference type="SMART" id="SM00977">
    <property type="entry name" value="TilS_C"/>
    <property type="match status" value="1"/>
</dbReference>
<sequence>MAPSSGKATQAKSVAEALHAALPPLYAKQTLAVAFSGGLDSTVLLHAAIALVGAEHCIALHIHHGLSPHADAWLGHCQACAAQLGVRFAARRVTLEMKSGFGLEATARDARYAALNELCQAQSAKLLLLGHHADDQAETVLLQLLRGTGVAGLAAMPVLKKAKKIVQTEPLAPAPSSASNELSYLRPLLSIPRQALQTYAMEYNLRWLEDESNTDLRYTRNALRHTLLPQIGAYFPAYRATLARAAQHAADAQTLLDELAKLDLQRVAAPPNAFALSRSALIMLNTEQTLRAVNLIRYWLRTLGLPAPSNARLENILKQLCTARADATLQLDHAGHRLRVYRDKIWWDRVKLPHHPPCAEGATTPHAALLADASEPSLRWSGPSAWDLPQWHGTLLFTATHNADPAGVPTSLLQLAPLRATPRQGGERMRKAPQGPQRTLKNLFQEAGIPAWLRNTPCIYLGDRLLFVPYLGLNYELAQLIDPTATERVRLEWRASE</sequence>
<evidence type="ECO:0000256" key="4">
    <source>
        <dbReference type="ARBA" id="ARBA00022694"/>
    </source>
</evidence>
<dbReference type="Pfam" id="PF11734">
    <property type="entry name" value="TilS_C"/>
    <property type="match status" value="1"/>
</dbReference>
<dbReference type="SUPFAM" id="SSF56037">
    <property type="entry name" value="PheT/TilS domain"/>
    <property type="match status" value="1"/>
</dbReference>
<dbReference type="PANTHER" id="PTHR43033">
    <property type="entry name" value="TRNA(ILE)-LYSIDINE SYNTHASE-RELATED"/>
    <property type="match status" value="1"/>
</dbReference>
<keyword evidence="6 8" id="KW-0067">ATP-binding</keyword>
<evidence type="ECO:0000256" key="7">
    <source>
        <dbReference type="ARBA" id="ARBA00048539"/>
    </source>
</evidence>
<keyword evidence="3 8" id="KW-0436">Ligase</keyword>
<evidence type="ECO:0000256" key="6">
    <source>
        <dbReference type="ARBA" id="ARBA00022840"/>
    </source>
</evidence>
<evidence type="ECO:0000256" key="1">
    <source>
        <dbReference type="ARBA" id="ARBA00004496"/>
    </source>
</evidence>
<feature type="binding site" evidence="8">
    <location>
        <begin position="36"/>
        <end position="41"/>
    </location>
    <ligand>
        <name>ATP</name>
        <dbReference type="ChEBI" id="CHEBI:30616"/>
    </ligand>
</feature>
<proteinExistence type="inferred from homology"/>
<dbReference type="Gene3D" id="1.20.59.20">
    <property type="match status" value="1"/>
</dbReference>
<dbReference type="InterPro" id="IPR011063">
    <property type="entry name" value="TilS/TtcA_N"/>
</dbReference>
<comment type="catalytic activity">
    <reaction evidence="7 8">
        <text>cytidine(34) in tRNA(Ile2) + L-lysine + ATP = lysidine(34) in tRNA(Ile2) + AMP + diphosphate + H(+)</text>
        <dbReference type="Rhea" id="RHEA:43744"/>
        <dbReference type="Rhea" id="RHEA-COMP:10625"/>
        <dbReference type="Rhea" id="RHEA-COMP:10670"/>
        <dbReference type="ChEBI" id="CHEBI:15378"/>
        <dbReference type="ChEBI" id="CHEBI:30616"/>
        <dbReference type="ChEBI" id="CHEBI:32551"/>
        <dbReference type="ChEBI" id="CHEBI:33019"/>
        <dbReference type="ChEBI" id="CHEBI:82748"/>
        <dbReference type="ChEBI" id="CHEBI:83665"/>
        <dbReference type="ChEBI" id="CHEBI:456215"/>
        <dbReference type="EC" id="6.3.4.19"/>
    </reaction>
</comment>
<dbReference type="NCBIfam" id="TIGR02432">
    <property type="entry name" value="lysidine_TilS_N"/>
    <property type="match status" value="1"/>
</dbReference>
<keyword evidence="2 8" id="KW-0963">Cytoplasm</keyword>
<dbReference type="GO" id="GO:0005524">
    <property type="term" value="F:ATP binding"/>
    <property type="evidence" value="ECO:0007669"/>
    <property type="project" value="UniProtKB-UniRule"/>
</dbReference>
<evidence type="ECO:0000313" key="10">
    <source>
        <dbReference type="Proteomes" id="UP000282597"/>
    </source>
</evidence>
<dbReference type="GO" id="GO:0005737">
    <property type="term" value="C:cytoplasm"/>
    <property type="evidence" value="ECO:0007669"/>
    <property type="project" value="UniProtKB-SubCell"/>
</dbReference>
<dbReference type="Proteomes" id="UP000282597">
    <property type="component" value="Chromosome"/>
</dbReference>
<comment type="similarity">
    <text evidence="8">Belongs to the tRNA(Ile)-lysidine synthase family.</text>
</comment>
<evidence type="ECO:0000313" key="9">
    <source>
        <dbReference type="EMBL" id="BBE09237.1"/>
    </source>
</evidence>
<keyword evidence="10" id="KW-1185">Reference proteome</keyword>
<dbReference type="InterPro" id="IPR012094">
    <property type="entry name" value="tRNA_Ile_lys_synt"/>
</dbReference>
<dbReference type="InterPro" id="IPR012795">
    <property type="entry name" value="tRNA_Ile_lys_synt_N"/>
</dbReference>
<accession>A0A2Z6EUU5</accession>
<dbReference type="RefSeq" id="WP_052393647.1">
    <property type="nucleotide sequence ID" value="NZ_BSOD01000041.1"/>
</dbReference>
<dbReference type="GO" id="GO:0006400">
    <property type="term" value="P:tRNA modification"/>
    <property type="evidence" value="ECO:0007669"/>
    <property type="project" value="UniProtKB-UniRule"/>
</dbReference>
<comment type="function">
    <text evidence="8">Ligates lysine onto the cytidine present at position 34 of the AUA codon-specific tRNA(Ile) that contains the anticodon CAU, in an ATP-dependent manner. Cytidine is converted to lysidine, thus changing the amino acid specificity of the tRNA from methionine to isoleucine.</text>
</comment>
<dbReference type="EMBL" id="AP018150">
    <property type="protein sequence ID" value="BBE09237.1"/>
    <property type="molecule type" value="Genomic_DNA"/>
</dbReference>
<dbReference type="PANTHER" id="PTHR43033:SF1">
    <property type="entry name" value="TRNA(ILE)-LYSIDINE SYNTHASE-RELATED"/>
    <property type="match status" value="1"/>
</dbReference>
<dbReference type="SUPFAM" id="SSF82829">
    <property type="entry name" value="MesJ substrate recognition domain-like"/>
    <property type="match status" value="1"/>
</dbReference>
<dbReference type="EC" id="6.3.4.19" evidence="8"/>
<reference evidence="9 10" key="1">
    <citation type="journal article" date="2018" name="Microbes Environ.">
        <title>Comparative Genomic Insights into Endofungal Lifestyles of Two Bacterial Endosymbionts, Mycoavidus cysteinexigens and Burkholderia rhizoxinica.</title>
        <authorList>
            <person name="Sharmin D."/>
            <person name="Guo Y."/>
            <person name="Nishizawa T."/>
            <person name="Ohshima S."/>
            <person name="Sato Y."/>
            <person name="Takashima Y."/>
            <person name="Narisawa K."/>
            <person name="Ohta H."/>
        </authorList>
    </citation>
    <scope>NUCLEOTIDE SEQUENCE [LARGE SCALE GENOMIC DNA]</scope>
    <source>
        <strain evidence="9 10">B1-EB</strain>
    </source>
</reference>
<evidence type="ECO:0000256" key="8">
    <source>
        <dbReference type="HAMAP-Rule" id="MF_01161"/>
    </source>
</evidence>
<dbReference type="InterPro" id="IPR015262">
    <property type="entry name" value="tRNA_Ile_lys_synt_subst-bd"/>
</dbReference>
<name>A0A2Z6EUU5_9BURK</name>
<evidence type="ECO:0000256" key="2">
    <source>
        <dbReference type="ARBA" id="ARBA00022490"/>
    </source>
</evidence>
<dbReference type="KEGG" id="mcys:MCB1EB_1076"/>
<dbReference type="GO" id="GO:0032267">
    <property type="term" value="F:tRNA(Ile)-lysidine synthase activity"/>
    <property type="evidence" value="ECO:0007669"/>
    <property type="project" value="UniProtKB-EC"/>
</dbReference>
<gene>
    <name evidence="8" type="primary">tilS</name>
    <name evidence="9" type="ORF">MCB1EB_1076</name>
</gene>
<dbReference type="NCBIfam" id="TIGR02433">
    <property type="entry name" value="lysidine_TilS_C"/>
    <property type="match status" value="1"/>
</dbReference>
<dbReference type="Pfam" id="PF01171">
    <property type="entry name" value="ATP_bind_3"/>
    <property type="match status" value="1"/>
</dbReference>
<dbReference type="HAMAP" id="MF_01161">
    <property type="entry name" value="tRNA_Ile_lys_synt"/>
    <property type="match status" value="1"/>
</dbReference>
<comment type="domain">
    <text evidence="8">The N-terminal region contains the highly conserved SGGXDS motif, predicted to be a P-loop motif involved in ATP binding.</text>
</comment>
<keyword evidence="5 8" id="KW-0547">Nucleotide-binding</keyword>
<evidence type="ECO:0000256" key="5">
    <source>
        <dbReference type="ARBA" id="ARBA00022741"/>
    </source>
</evidence>
<dbReference type="InterPro" id="IPR014729">
    <property type="entry name" value="Rossmann-like_a/b/a_fold"/>
</dbReference>
<comment type="subcellular location">
    <subcellularLocation>
        <location evidence="1 8">Cytoplasm</location>
    </subcellularLocation>
</comment>